<evidence type="ECO:0000259" key="4">
    <source>
        <dbReference type="PROSITE" id="PS50977"/>
    </source>
</evidence>
<evidence type="ECO:0000313" key="5">
    <source>
        <dbReference type="EMBL" id="BAJ26006.1"/>
    </source>
</evidence>
<feature type="DNA-binding region" description="H-T-H motif" evidence="2">
    <location>
        <begin position="58"/>
        <end position="77"/>
    </location>
</feature>
<dbReference type="InterPro" id="IPR009057">
    <property type="entry name" value="Homeodomain-like_sf"/>
</dbReference>
<dbReference type="EMBL" id="AP010968">
    <property type="protein sequence ID" value="BAJ26006.1"/>
    <property type="molecule type" value="Genomic_DNA"/>
</dbReference>
<dbReference type="InterPro" id="IPR001647">
    <property type="entry name" value="HTH_TetR"/>
</dbReference>
<dbReference type="AlphaFoldDB" id="E4N475"/>
<feature type="region of interest" description="Disordered" evidence="3">
    <location>
        <begin position="1"/>
        <end position="29"/>
    </location>
</feature>
<dbReference type="RefSeq" id="WP_014133327.1">
    <property type="nucleotide sequence ID" value="NC_016109.1"/>
</dbReference>
<keyword evidence="6" id="KW-1185">Reference proteome</keyword>
<evidence type="ECO:0000256" key="3">
    <source>
        <dbReference type="SAM" id="MobiDB-lite"/>
    </source>
</evidence>
<dbReference type="GO" id="GO:0003677">
    <property type="term" value="F:DNA binding"/>
    <property type="evidence" value="ECO:0007669"/>
    <property type="project" value="UniProtKB-UniRule"/>
</dbReference>
<dbReference type="PROSITE" id="PS50977">
    <property type="entry name" value="HTH_TETR_2"/>
    <property type="match status" value="1"/>
</dbReference>
<dbReference type="HOGENOM" id="CLU_087539_1_0_11"/>
<feature type="compositionally biased region" description="Pro residues" evidence="3">
    <location>
        <begin position="1"/>
        <end position="11"/>
    </location>
</feature>
<dbReference type="Proteomes" id="UP000007076">
    <property type="component" value="Chromosome"/>
</dbReference>
<evidence type="ECO:0000313" key="6">
    <source>
        <dbReference type="Proteomes" id="UP000007076"/>
    </source>
</evidence>
<name>E4N475_KITSK</name>
<organism evidence="5 6">
    <name type="scientific">Kitasatospora setae (strain ATCC 33774 / DSM 43861 / JCM 3304 / KCC A-0304 / NBRC 14216 / KM-6054)</name>
    <name type="common">Streptomyces setae</name>
    <dbReference type="NCBI Taxonomy" id="452652"/>
    <lineage>
        <taxon>Bacteria</taxon>
        <taxon>Bacillati</taxon>
        <taxon>Actinomycetota</taxon>
        <taxon>Actinomycetes</taxon>
        <taxon>Kitasatosporales</taxon>
        <taxon>Streptomycetaceae</taxon>
        <taxon>Kitasatospora</taxon>
    </lineage>
</organism>
<dbReference type="STRING" id="452652.KSE_01550"/>
<sequence length="226" mass="24539">MSATPPDPAPVGAPAGATPDAPADDTPDALDVRVRRTRDRLREAVLRLASERPVEEIAVADLVREARVNRTTFYKHAASPAAVLEQVLYEELDRLRAAWIADVLAGGLPVPVIWERASHALLDHLERHDALYTIGLAEHRSAALHRLLVDHFAASVATLLARDPEAVPGRDGPLAWRVEASSRFLAHGEVGIVEAWLSLPAPRDRRLFASAATALLPPWLAAHPQP</sequence>
<evidence type="ECO:0000256" key="1">
    <source>
        <dbReference type="ARBA" id="ARBA00023125"/>
    </source>
</evidence>
<keyword evidence="1 2" id="KW-0238">DNA-binding</keyword>
<dbReference type="SUPFAM" id="SSF46689">
    <property type="entry name" value="Homeodomain-like"/>
    <property type="match status" value="1"/>
</dbReference>
<protein>
    <submittedName>
        <fullName evidence="5">Putative TetR family transcriptional regulator</fullName>
    </submittedName>
</protein>
<gene>
    <name evidence="5" type="ordered locus">KSE_01550</name>
</gene>
<proteinExistence type="predicted"/>
<dbReference type="eggNOG" id="COG1309">
    <property type="taxonomic scope" value="Bacteria"/>
</dbReference>
<dbReference type="Gene3D" id="1.10.357.10">
    <property type="entry name" value="Tetracycline Repressor, domain 2"/>
    <property type="match status" value="1"/>
</dbReference>
<feature type="compositionally biased region" description="Low complexity" evidence="3">
    <location>
        <begin position="12"/>
        <end position="21"/>
    </location>
</feature>
<reference evidence="5 6" key="1">
    <citation type="journal article" date="2010" name="DNA Res.">
        <title>Genome sequence of Kitasatospora setae NBRC 14216T: an evolutionary snapshot of the family Streptomycetaceae.</title>
        <authorList>
            <person name="Ichikawa N."/>
            <person name="Oguchi A."/>
            <person name="Ikeda H."/>
            <person name="Ishikawa J."/>
            <person name="Kitani S."/>
            <person name="Watanabe Y."/>
            <person name="Nakamura S."/>
            <person name="Katano Y."/>
            <person name="Kishi E."/>
            <person name="Sasagawa M."/>
            <person name="Ankai A."/>
            <person name="Fukui S."/>
            <person name="Hashimoto Y."/>
            <person name="Kamata S."/>
            <person name="Otoguro M."/>
            <person name="Tanikawa S."/>
            <person name="Nihira T."/>
            <person name="Horinouchi S."/>
            <person name="Ohnishi Y."/>
            <person name="Hayakawa M."/>
            <person name="Kuzuyama T."/>
            <person name="Arisawa A."/>
            <person name="Nomoto F."/>
            <person name="Miura H."/>
            <person name="Takahashi Y."/>
            <person name="Fujita N."/>
        </authorList>
    </citation>
    <scope>NUCLEOTIDE SEQUENCE [LARGE SCALE GENOMIC DNA]</scope>
    <source>
        <strain evidence="6">ATCC 33774 / DSM 43861 / JCM 3304 / KCC A-0304 / NBRC 14216 / KM-6054</strain>
    </source>
</reference>
<evidence type="ECO:0000256" key="2">
    <source>
        <dbReference type="PROSITE-ProRule" id="PRU00335"/>
    </source>
</evidence>
<feature type="domain" description="HTH tetR-type" evidence="4">
    <location>
        <begin position="35"/>
        <end position="95"/>
    </location>
</feature>
<dbReference type="PATRIC" id="fig|452652.3.peg.146"/>
<dbReference type="KEGG" id="ksk:KSE_01550"/>
<accession>E4N475</accession>